<dbReference type="Proteomes" id="UP001142489">
    <property type="component" value="Unassembled WGS sequence"/>
</dbReference>
<feature type="compositionally biased region" description="Basic and acidic residues" evidence="1">
    <location>
        <begin position="238"/>
        <end position="248"/>
    </location>
</feature>
<dbReference type="PANTHER" id="PTHR21686:SF12">
    <property type="entry name" value="DEOXYNUCLEOTIDYLTRANSFERASE TERMINAL-INTERACTING PROTEIN 2"/>
    <property type="match status" value="1"/>
</dbReference>
<dbReference type="GO" id="GO:0003723">
    <property type="term" value="F:RNA binding"/>
    <property type="evidence" value="ECO:0007669"/>
    <property type="project" value="TreeGrafter"/>
</dbReference>
<dbReference type="PANTHER" id="PTHR21686">
    <property type="entry name" value="DEOXYNUCLEOTIDYLTRANSFERASE TERMINAL-INTERACTING PROTEIN 2"/>
    <property type="match status" value="1"/>
</dbReference>
<dbReference type="InterPro" id="IPR039883">
    <property type="entry name" value="Fcf2/DNTTIP2"/>
</dbReference>
<dbReference type="AlphaFoldDB" id="A0A9Q0XXR2"/>
<proteinExistence type="predicted"/>
<reference evidence="2" key="1">
    <citation type="journal article" date="2023" name="DNA Res.">
        <title>Chromosome-level genome assembly of Phrynocephalus forsythii using third-generation DNA sequencing and Hi-C analysis.</title>
        <authorList>
            <person name="Qi Y."/>
            <person name="Zhao W."/>
            <person name="Zhao Y."/>
            <person name="Niu C."/>
            <person name="Cao S."/>
            <person name="Zhang Y."/>
        </authorList>
    </citation>
    <scope>NUCLEOTIDE SEQUENCE</scope>
    <source>
        <tissue evidence="2">Muscle</tissue>
    </source>
</reference>
<evidence type="ECO:0000256" key="1">
    <source>
        <dbReference type="SAM" id="MobiDB-lite"/>
    </source>
</evidence>
<feature type="region of interest" description="Disordered" evidence="1">
    <location>
        <begin position="106"/>
        <end position="160"/>
    </location>
</feature>
<gene>
    <name evidence="2" type="ORF">JRQ81_014646</name>
</gene>
<name>A0A9Q0XXR2_9SAUR</name>
<sequence>MESSASVRITRSRSKVSPHENVIPESPEKMKASETEWDMEEPAEEQSTLNKTKVACSKGSVAEVQADGDVSEAESNCSSVSGLQTPSFIRITRRRQIVVPCQPEFPARNRQCKKAPSTEGSIGQDDDDISEAESCSSNVSGRRTPNVSRRTRNRQTKTNVPTVLQAHVEEVSDAESWCSGISTELSTTVKRVTRSMRLRLLGETPSQSERKSEVVVEAAKLREHAAASETIVISDSEQPTKDDFDAEHTFSLADQIKERPTKKERPF</sequence>
<feature type="compositionally biased region" description="Acidic residues" evidence="1">
    <location>
        <begin position="35"/>
        <end position="44"/>
    </location>
</feature>
<feature type="region of interest" description="Disordered" evidence="1">
    <location>
        <begin position="230"/>
        <end position="267"/>
    </location>
</feature>
<accession>A0A9Q0XXR2</accession>
<keyword evidence="3" id="KW-1185">Reference proteome</keyword>
<evidence type="ECO:0000313" key="3">
    <source>
        <dbReference type="Proteomes" id="UP001142489"/>
    </source>
</evidence>
<protein>
    <submittedName>
        <fullName evidence="2">Uncharacterized protein</fullName>
    </submittedName>
</protein>
<dbReference type="GO" id="GO:0005730">
    <property type="term" value="C:nucleolus"/>
    <property type="evidence" value="ECO:0007669"/>
    <property type="project" value="TreeGrafter"/>
</dbReference>
<dbReference type="EMBL" id="JAPFRF010000005">
    <property type="protein sequence ID" value="KAJ7332466.1"/>
    <property type="molecule type" value="Genomic_DNA"/>
</dbReference>
<dbReference type="OrthoDB" id="427886at2759"/>
<comment type="caution">
    <text evidence="2">The sequence shown here is derived from an EMBL/GenBank/DDBJ whole genome shotgun (WGS) entry which is preliminary data.</text>
</comment>
<feature type="region of interest" description="Disordered" evidence="1">
    <location>
        <begin position="1"/>
        <end position="56"/>
    </location>
</feature>
<feature type="compositionally biased region" description="Polar residues" evidence="1">
    <location>
        <begin position="133"/>
        <end position="148"/>
    </location>
</feature>
<evidence type="ECO:0000313" key="2">
    <source>
        <dbReference type="EMBL" id="KAJ7332466.1"/>
    </source>
</evidence>
<feature type="compositionally biased region" description="Basic and acidic residues" evidence="1">
    <location>
        <begin position="255"/>
        <end position="267"/>
    </location>
</feature>
<dbReference type="GO" id="GO:0006396">
    <property type="term" value="P:RNA processing"/>
    <property type="evidence" value="ECO:0007669"/>
    <property type="project" value="TreeGrafter"/>
</dbReference>
<organism evidence="2 3">
    <name type="scientific">Phrynocephalus forsythii</name>
    <dbReference type="NCBI Taxonomy" id="171643"/>
    <lineage>
        <taxon>Eukaryota</taxon>
        <taxon>Metazoa</taxon>
        <taxon>Chordata</taxon>
        <taxon>Craniata</taxon>
        <taxon>Vertebrata</taxon>
        <taxon>Euteleostomi</taxon>
        <taxon>Lepidosauria</taxon>
        <taxon>Squamata</taxon>
        <taxon>Bifurcata</taxon>
        <taxon>Unidentata</taxon>
        <taxon>Episquamata</taxon>
        <taxon>Toxicofera</taxon>
        <taxon>Iguania</taxon>
        <taxon>Acrodonta</taxon>
        <taxon>Agamidae</taxon>
        <taxon>Agaminae</taxon>
        <taxon>Phrynocephalus</taxon>
    </lineage>
</organism>